<dbReference type="GO" id="GO:0016020">
    <property type="term" value="C:membrane"/>
    <property type="evidence" value="ECO:0007669"/>
    <property type="project" value="UniProtKB-SubCell"/>
</dbReference>
<dbReference type="GO" id="GO:0015095">
    <property type="term" value="F:magnesium ion transmembrane transporter activity"/>
    <property type="evidence" value="ECO:0007669"/>
    <property type="project" value="InterPro"/>
</dbReference>
<protein>
    <submittedName>
        <fullName evidence="7">Uncharacterized protein</fullName>
    </submittedName>
</protein>
<dbReference type="InterPro" id="IPR037185">
    <property type="entry name" value="EmrE-like"/>
</dbReference>
<feature type="transmembrane region" description="Helical" evidence="6">
    <location>
        <begin position="259"/>
        <end position="279"/>
    </location>
</feature>
<dbReference type="InParanoid" id="A0A286UFV7"/>
<evidence type="ECO:0000256" key="4">
    <source>
        <dbReference type="ARBA" id="ARBA00023136"/>
    </source>
</evidence>
<evidence type="ECO:0000256" key="3">
    <source>
        <dbReference type="ARBA" id="ARBA00022989"/>
    </source>
</evidence>
<dbReference type="SUPFAM" id="SSF103481">
    <property type="entry name" value="Multidrug resistance efflux transporter EmrE"/>
    <property type="match status" value="1"/>
</dbReference>
<evidence type="ECO:0000313" key="8">
    <source>
        <dbReference type="Proteomes" id="UP000217199"/>
    </source>
</evidence>
<sequence length="593" mass="64627">MSDSSSPSQYRTVGILLAIGSGLLIGTSFVFKKRGLLSSQIGHKAGEGVAYLKSPMWWLGMTMMICGELCNFGAYAFVEAIVVTPLGALSVVISAILSHLVLKEKLTLFGWIGCGQCILGAIIIALNGPEEQSVSTITAFKKLFLAPGFLSYGSVCIAASLVIIFFIAPKYGEKSMIWYILICSLIGGISGENQFKNWFIYFLLIFVICTLLTEIYYLNVALALFNTAMVTPTYYVLFTFCTLVTSIILYQGLKASASAIITIVLAFLVICSGISILQMSKIDPRNLQKLDRKTTILLQAAREEVHPSRSVDGCDNEDDDEEKLLEATEEPGMDSVAGRFSGIGGTVIRARRRATLANSQKKGVRRSGRARSGTTASAPGPRLARPSMASGVSSGSNSNWSTGMDSVRARQLHELWREEYEEKRGGDDDLTSTTQIFPVSESGGSGVVDGMPLGQISLNAYTKSPRKRVLSDEIVSSPTEALRTNSGELKKSNSVHFDERTTSNNHEHSHIHNHTTNSDVQLRVQMPPTPTPALVSSTNTSLPSLHLPTPSFHLPSFLTRHSHSHSPNPQPTPILENNLKEKEEKDDEKEKLS</sequence>
<feature type="transmembrane region" description="Helical" evidence="6">
    <location>
        <begin position="198"/>
        <end position="222"/>
    </location>
</feature>
<dbReference type="EMBL" id="NBII01000005">
    <property type="protein sequence ID" value="PAV18481.1"/>
    <property type="molecule type" value="Genomic_DNA"/>
</dbReference>
<dbReference type="Pfam" id="PF05653">
    <property type="entry name" value="Mg_trans_NIPA"/>
    <property type="match status" value="1"/>
</dbReference>
<feature type="compositionally biased region" description="Basic and acidic residues" evidence="5">
    <location>
        <begin position="578"/>
        <end position="593"/>
    </location>
</feature>
<evidence type="ECO:0000256" key="6">
    <source>
        <dbReference type="SAM" id="Phobius"/>
    </source>
</evidence>
<feature type="transmembrane region" description="Helical" evidence="6">
    <location>
        <begin position="12"/>
        <end position="31"/>
    </location>
</feature>
<feature type="compositionally biased region" description="Low complexity" evidence="5">
    <location>
        <begin position="387"/>
        <end position="401"/>
    </location>
</feature>
<dbReference type="InterPro" id="IPR008521">
    <property type="entry name" value="Mg_trans_NIPA"/>
</dbReference>
<feature type="compositionally biased region" description="Polar residues" evidence="5">
    <location>
        <begin position="534"/>
        <end position="543"/>
    </location>
</feature>
<keyword evidence="4 6" id="KW-0472">Membrane</keyword>
<dbReference type="PANTHER" id="PTHR12570">
    <property type="match status" value="1"/>
</dbReference>
<feature type="region of interest" description="Disordered" evidence="5">
    <location>
        <begin position="351"/>
        <end position="405"/>
    </location>
</feature>
<organism evidence="7 8">
    <name type="scientific">Pyrrhoderma noxium</name>
    <dbReference type="NCBI Taxonomy" id="2282107"/>
    <lineage>
        <taxon>Eukaryota</taxon>
        <taxon>Fungi</taxon>
        <taxon>Dikarya</taxon>
        <taxon>Basidiomycota</taxon>
        <taxon>Agaricomycotina</taxon>
        <taxon>Agaricomycetes</taxon>
        <taxon>Hymenochaetales</taxon>
        <taxon>Hymenochaetaceae</taxon>
        <taxon>Pyrrhoderma</taxon>
    </lineage>
</organism>
<feature type="transmembrane region" description="Helical" evidence="6">
    <location>
        <begin position="234"/>
        <end position="253"/>
    </location>
</feature>
<dbReference type="OrthoDB" id="6428174at2759"/>
<dbReference type="Proteomes" id="UP000217199">
    <property type="component" value="Unassembled WGS sequence"/>
</dbReference>
<feature type="transmembrane region" description="Helical" evidence="6">
    <location>
        <begin position="175"/>
        <end position="192"/>
    </location>
</feature>
<proteinExistence type="predicted"/>
<keyword evidence="2 6" id="KW-0812">Transmembrane</keyword>
<keyword evidence="3 6" id="KW-1133">Transmembrane helix</keyword>
<keyword evidence="8" id="KW-1185">Reference proteome</keyword>
<comment type="subcellular location">
    <subcellularLocation>
        <location evidence="1">Membrane</location>
        <topology evidence="1">Multi-pass membrane protein</topology>
    </subcellularLocation>
</comment>
<accession>A0A286UFV7</accession>
<evidence type="ECO:0000256" key="1">
    <source>
        <dbReference type="ARBA" id="ARBA00004141"/>
    </source>
</evidence>
<evidence type="ECO:0000313" key="7">
    <source>
        <dbReference type="EMBL" id="PAV18481.1"/>
    </source>
</evidence>
<gene>
    <name evidence="7" type="ORF">PNOK_0532300</name>
</gene>
<reference evidence="7 8" key="1">
    <citation type="journal article" date="2017" name="Mol. Ecol.">
        <title>Comparative and population genomic landscape of Phellinus noxius: A hypervariable fungus causing root rot in trees.</title>
        <authorList>
            <person name="Chung C.L."/>
            <person name="Lee T.J."/>
            <person name="Akiba M."/>
            <person name="Lee H.H."/>
            <person name="Kuo T.H."/>
            <person name="Liu D."/>
            <person name="Ke H.M."/>
            <person name="Yokoi T."/>
            <person name="Roa M.B."/>
            <person name="Lu M.J."/>
            <person name="Chang Y.Y."/>
            <person name="Ann P.J."/>
            <person name="Tsai J.N."/>
            <person name="Chen C.Y."/>
            <person name="Tzean S.S."/>
            <person name="Ota Y."/>
            <person name="Hattori T."/>
            <person name="Sahashi N."/>
            <person name="Liou R.F."/>
            <person name="Kikuchi T."/>
            <person name="Tsai I.J."/>
        </authorList>
    </citation>
    <scope>NUCLEOTIDE SEQUENCE [LARGE SCALE GENOMIC DNA]</scope>
    <source>
        <strain evidence="7 8">FFPRI411160</strain>
    </source>
</reference>
<dbReference type="AlphaFoldDB" id="A0A286UFV7"/>
<dbReference type="PANTHER" id="PTHR12570:SF92">
    <property type="entry name" value="SPICHTHYIN, ISOFORM B"/>
    <property type="match status" value="1"/>
</dbReference>
<feature type="region of interest" description="Disordered" evidence="5">
    <location>
        <begin position="500"/>
        <end position="593"/>
    </location>
</feature>
<name>A0A286UFV7_9AGAM</name>
<evidence type="ECO:0000256" key="5">
    <source>
        <dbReference type="SAM" id="MobiDB-lite"/>
    </source>
</evidence>
<evidence type="ECO:0000256" key="2">
    <source>
        <dbReference type="ARBA" id="ARBA00022692"/>
    </source>
</evidence>
<feature type="compositionally biased region" description="Basic and acidic residues" evidence="5">
    <location>
        <begin position="500"/>
        <end position="510"/>
    </location>
</feature>
<comment type="caution">
    <text evidence="7">The sequence shown here is derived from an EMBL/GenBank/DDBJ whole genome shotgun (WGS) entry which is preliminary data.</text>
</comment>
<feature type="transmembrane region" description="Helical" evidence="6">
    <location>
        <begin position="149"/>
        <end position="168"/>
    </location>
</feature>
<feature type="transmembrane region" description="Helical" evidence="6">
    <location>
        <begin position="109"/>
        <end position="129"/>
    </location>
</feature>